<dbReference type="InterPro" id="IPR037185">
    <property type="entry name" value="EmrE-like"/>
</dbReference>
<gene>
    <name evidence="8" type="ORF">POVCU2_0026870</name>
</gene>
<keyword evidence="2 6" id="KW-0812">Transmembrane</keyword>
<feature type="transmembrane region" description="Helical" evidence="6">
    <location>
        <begin position="140"/>
        <end position="160"/>
    </location>
</feature>
<feature type="transmembrane region" description="Helical" evidence="6">
    <location>
        <begin position="76"/>
        <end position="94"/>
    </location>
</feature>
<reference evidence="9" key="1">
    <citation type="submission" date="2016-05" db="EMBL/GenBank/DDBJ databases">
        <authorList>
            <person name="Naeem Raeece"/>
        </authorList>
    </citation>
    <scope>NUCLEOTIDE SEQUENCE [LARGE SCALE GENOMIC DNA]</scope>
</reference>
<feature type="transmembrane region" description="Helical" evidence="6">
    <location>
        <begin position="221"/>
        <end position="240"/>
    </location>
</feature>
<feature type="transmembrane region" description="Helical" evidence="6">
    <location>
        <begin position="199"/>
        <end position="215"/>
    </location>
</feature>
<evidence type="ECO:0000256" key="4">
    <source>
        <dbReference type="ARBA" id="ARBA00023136"/>
    </source>
</evidence>
<evidence type="ECO:0000256" key="3">
    <source>
        <dbReference type="ARBA" id="ARBA00022989"/>
    </source>
</evidence>
<organism evidence="8 9">
    <name type="scientific">Plasmodium ovale curtisi</name>
    <dbReference type="NCBI Taxonomy" id="864141"/>
    <lineage>
        <taxon>Eukaryota</taxon>
        <taxon>Sar</taxon>
        <taxon>Alveolata</taxon>
        <taxon>Apicomplexa</taxon>
        <taxon>Aconoidasida</taxon>
        <taxon>Haemosporida</taxon>
        <taxon>Plasmodiidae</taxon>
        <taxon>Plasmodium</taxon>
        <taxon>Plasmodium (Plasmodium)</taxon>
    </lineage>
</organism>
<keyword evidence="3 6" id="KW-1133">Transmembrane helix</keyword>
<evidence type="ECO:0000259" key="7">
    <source>
        <dbReference type="Pfam" id="PF03151"/>
    </source>
</evidence>
<feature type="transmembrane region" description="Helical" evidence="6">
    <location>
        <begin position="106"/>
        <end position="128"/>
    </location>
</feature>
<evidence type="ECO:0000313" key="8">
    <source>
        <dbReference type="EMBL" id="SBS84590.1"/>
    </source>
</evidence>
<dbReference type="AlphaFoldDB" id="A0A1A8VVR6"/>
<evidence type="ECO:0000256" key="6">
    <source>
        <dbReference type="SAM" id="Phobius"/>
    </source>
</evidence>
<dbReference type="EMBL" id="FLQU01000370">
    <property type="protein sequence ID" value="SBS84590.1"/>
    <property type="molecule type" value="Genomic_DNA"/>
</dbReference>
<feature type="domain" description="Sugar phosphate transporter" evidence="7">
    <location>
        <begin position="77"/>
        <end position="331"/>
    </location>
</feature>
<evidence type="ECO:0000256" key="1">
    <source>
        <dbReference type="ARBA" id="ARBA00004141"/>
    </source>
</evidence>
<dbReference type="PANTHER" id="PTHR11132">
    <property type="entry name" value="SOLUTE CARRIER FAMILY 35"/>
    <property type="match status" value="1"/>
</dbReference>
<dbReference type="Pfam" id="PF03151">
    <property type="entry name" value="TPT"/>
    <property type="match status" value="1"/>
</dbReference>
<feature type="region of interest" description="Disordered" evidence="5">
    <location>
        <begin position="332"/>
        <end position="358"/>
    </location>
</feature>
<sequence length="358" mass="40705">MLAPEVSTYERSLASIAQIGSNPAHWKYSNFLASNPENEKNEYGTFPITINEAYSDQVGENSLKKKGPYYELYEKVKLLMLFMTWYALNVLYNVDNKIALNVTKLPWFISCIQLYIGWLFIFVYWVTGYKKVPKIFSYDLFLRNMTIQSICHIMVHYGAVISMSSTTVSFTHVIKACEPVFTAILSIILLKQYMKFNKYISLLIIVGGVICASVKEIHFTWLAFICATISNLGSSMRSIYAKKMMTQKSLIGENLNASNIYSLITIFSAVMSLPLVLIFEGKASYNFFLNYENTQTTYTYNEIMLKIFLSGIWYYLNNEVAFMCLEKPSSVPSCTPSSEGKTDRGNERSVGGCGRTSD</sequence>
<proteinExistence type="predicted"/>
<evidence type="ECO:0000256" key="5">
    <source>
        <dbReference type="SAM" id="MobiDB-lite"/>
    </source>
</evidence>
<name>A0A1A8VVR6_PLAOA</name>
<feature type="transmembrane region" description="Helical" evidence="6">
    <location>
        <begin position="260"/>
        <end position="279"/>
    </location>
</feature>
<evidence type="ECO:0000256" key="2">
    <source>
        <dbReference type="ARBA" id="ARBA00022692"/>
    </source>
</evidence>
<evidence type="ECO:0000313" key="9">
    <source>
        <dbReference type="Proteomes" id="UP000078560"/>
    </source>
</evidence>
<accession>A0A1A8VVR6</accession>
<comment type="subcellular location">
    <subcellularLocation>
        <location evidence="1">Membrane</location>
        <topology evidence="1">Multi-pass membrane protein</topology>
    </subcellularLocation>
</comment>
<dbReference type="InterPro" id="IPR050186">
    <property type="entry name" value="TPT_transporter"/>
</dbReference>
<feature type="transmembrane region" description="Helical" evidence="6">
    <location>
        <begin position="299"/>
        <end position="316"/>
    </location>
</feature>
<dbReference type="GO" id="GO:0016020">
    <property type="term" value="C:membrane"/>
    <property type="evidence" value="ECO:0007669"/>
    <property type="project" value="UniProtKB-SubCell"/>
</dbReference>
<feature type="transmembrane region" description="Helical" evidence="6">
    <location>
        <begin position="172"/>
        <end position="190"/>
    </location>
</feature>
<dbReference type="InterPro" id="IPR004853">
    <property type="entry name" value="Sugar_P_trans_dom"/>
</dbReference>
<dbReference type="Proteomes" id="UP000078560">
    <property type="component" value="Unassembled WGS sequence"/>
</dbReference>
<dbReference type="SUPFAM" id="SSF103481">
    <property type="entry name" value="Multidrug resistance efflux transporter EmrE"/>
    <property type="match status" value="1"/>
</dbReference>
<keyword evidence="4 6" id="KW-0472">Membrane</keyword>
<protein>
    <submittedName>
        <fullName evidence="8">Triose phosphate transporter, putative</fullName>
    </submittedName>
</protein>